<protein>
    <recommendedName>
        <fullName evidence="3">Glycosyltransferase</fullName>
    </recommendedName>
</protein>
<proteinExistence type="predicted"/>
<gene>
    <name evidence="1" type="ordered locus">M5M_01420</name>
</gene>
<dbReference type="EMBL" id="CP003746">
    <property type="protein sequence ID" value="AFU97511.1"/>
    <property type="molecule type" value="Genomic_DNA"/>
</dbReference>
<dbReference type="Pfam" id="PF09837">
    <property type="entry name" value="DUF2064"/>
    <property type="match status" value="1"/>
</dbReference>
<dbReference type="PANTHER" id="PTHR36529:SF1">
    <property type="entry name" value="GLYCOSYLTRANSFERASE"/>
    <property type="match status" value="1"/>
</dbReference>
<dbReference type="PANTHER" id="PTHR36529">
    <property type="entry name" value="SLL1095 PROTEIN"/>
    <property type="match status" value="1"/>
</dbReference>
<dbReference type="RefSeq" id="WP_015045684.1">
    <property type="nucleotide sequence ID" value="NC_018868.3"/>
</dbReference>
<evidence type="ECO:0000313" key="1">
    <source>
        <dbReference type="EMBL" id="AFU97511.1"/>
    </source>
</evidence>
<dbReference type="Gene3D" id="3.90.550.10">
    <property type="entry name" value="Spore Coat Polysaccharide Biosynthesis Protein SpsA, Chain A"/>
    <property type="match status" value="1"/>
</dbReference>
<organism evidence="1 2">
    <name type="scientific">Simiduia agarivorans (strain DSM 21679 / JCM 13881 / BCRC 17597 / SA1)</name>
    <dbReference type="NCBI Taxonomy" id="1117647"/>
    <lineage>
        <taxon>Bacteria</taxon>
        <taxon>Pseudomonadati</taxon>
        <taxon>Pseudomonadota</taxon>
        <taxon>Gammaproteobacteria</taxon>
        <taxon>Cellvibrionales</taxon>
        <taxon>Cellvibrionaceae</taxon>
        <taxon>Simiduia</taxon>
    </lineage>
</organism>
<dbReference type="KEGG" id="saga:M5M_01420"/>
<dbReference type="NCBIfam" id="TIGR04282">
    <property type="entry name" value="glyco_like_cofC"/>
    <property type="match status" value="1"/>
</dbReference>
<sequence length="211" mass="23099">MNKSVITPTGGVLQFAKAPVPGRVKTRMQPVLSPAQSQALHEALCQHAATQCSQAGEWRYRLCVTEPGHGFWPETLARYQTWPQAEGDLGHRMAQAIGQALGQGWRWVVVIGSDCPELDRECIRAARDQLAAHDLVLAPAHDGGYALIAMTRPLPVFDGIDWGTEQVLAQTLALADQRGLSVALLPTVSDIDRPEDLPLLGQWPALRQFVR</sequence>
<name>K4KEZ2_SIMAS</name>
<keyword evidence="2" id="KW-1185">Reference proteome</keyword>
<dbReference type="InterPro" id="IPR018641">
    <property type="entry name" value="Trfase_1_rSAM/seldom-assoc"/>
</dbReference>
<dbReference type="InterPro" id="IPR029044">
    <property type="entry name" value="Nucleotide-diphossugar_trans"/>
</dbReference>
<dbReference type="Proteomes" id="UP000000466">
    <property type="component" value="Chromosome"/>
</dbReference>
<dbReference type="OrthoDB" id="9798250at2"/>
<dbReference type="eggNOG" id="COG3222">
    <property type="taxonomic scope" value="Bacteria"/>
</dbReference>
<dbReference type="HOGENOM" id="CLU_075662_2_0_6"/>
<dbReference type="AlphaFoldDB" id="K4KEZ2"/>
<dbReference type="SUPFAM" id="SSF53448">
    <property type="entry name" value="Nucleotide-diphospho-sugar transferases"/>
    <property type="match status" value="1"/>
</dbReference>
<evidence type="ECO:0008006" key="3">
    <source>
        <dbReference type="Google" id="ProtNLM"/>
    </source>
</evidence>
<evidence type="ECO:0000313" key="2">
    <source>
        <dbReference type="Proteomes" id="UP000000466"/>
    </source>
</evidence>
<accession>K4KEZ2</accession>
<dbReference type="STRING" id="1117647.M5M_01420"/>
<reference evidence="1 2" key="1">
    <citation type="journal article" date="2013" name="Genome Announc.">
        <title>Complete genome sequence of Simiduia agarivorans SA1(T), a marine bacterium able to degrade a variety of polysaccharides.</title>
        <authorList>
            <person name="Lin S.Y."/>
            <person name="Shieh W.Y."/>
            <person name="Chen J.S."/>
            <person name="Tang S.L."/>
        </authorList>
    </citation>
    <scope>NUCLEOTIDE SEQUENCE [LARGE SCALE GENOMIC DNA]</scope>
    <source>
        <strain evidence="2">DSM 21679 / JCM 13881 / BCRC 17597 / SA1</strain>
    </source>
</reference>